<sequence length="223" mass="25259">MALVDSFLQFNEGEHPKEKACKCGQPHPLHGSQFFNNSVSYHLNAYIPKKVKEYAWQPPPQGWVKLNVDGSYLGNSGLASAGGLLRDASSNWLCGFGFNIGESSILHAEIIGISYGLQFAWNMGFRRVIAESDSLTAIKLITQEQNISFHPLAHLIEDCRKLLSLDWYCSLFHIYRERNFSADALAKKSHGLEFEEFTIWDSPPWKVVPFLNKDKLGIAFKRH</sequence>
<dbReference type="Pfam" id="PF13456">
    <property type="entry name" value="RVT_3"/>
    <property type="match status" value="1"/>
</dbReference>
<dbReference type="InterPro" id="IPR002156">
    <property type="entry name" value="RNaseH_domain"/>
</dbReference>
<dbReference type="PANTHER" id="PTHR47723:SF19">
    <property type="entry name" value="POLYNUCLEOTIDYL TRANSFERASE, RIBONUCLEASE H-LIKE SUPERFAMILY PROTEIN"/>
    <property type="match status" value="1"/>
</dbReference>
<name>A0A2C9W150_MANES</name>
<dbReference type="InterPro" id="IPR036397">
    <property type="entry name" value="RNaseH_sf"/>
</dbReference>
<dbReference type="InterPro" id="IPR053151">
    <property type="entry name" value="RNase_H-like"/>
</dbReference>
<dbReference type="Gene3D" id="3.30.420.10">
    <property type="entry name" value="Ribonuclease H-like superfamily/Ribonuclease H"/>
    <property type="match status" value="1"/>
</dbReference>
<feature type="domain" description="RNase H type-1" evidence="1">
    <location>
        <begin position="67"/>
        <end position="188"/>
    </location>
</feature>
<dbReference type="AlphaFoldDB" id="A0A2C9W150"/>
<gene>
    <name evidence="2" type="ORF">MANES_04G097300</name>
</gene>
<evidence type="ECO:0000259" key="1">
    <source>
        <dbReference type="Pfam" id="PF13456"/>
    </source>
</evidence>
<organism evidence="2">
    <name type="scientific">Manihot esculenta</name>
    <name type="common">Cassava</name>
    <name type="synonym">Jatropha manihot</name>
    <dbReference type="NCBI Taxonomy" id="3983"/>
    <lineage>
        <taxon>Eukaryota</taxon>
        <taxon>Viridiplantae</taxon>
        <taxon>Streptophyta</taxon>
        <taxon>Embryophyta</taxon>
        <taxon>Tracheophyta</taxon>
        <taxon>Spermatophyta</taxon>
        <taxon>Magnoliopsida</taxon>
        <taxon>eudicotyledons</taxon>
        <taxon>Gunneridae</taxon>
        <taxon>Pentapetalae</taxon>
        <taxon>rosids</taxon>
        <taxon>fabids</taxon>
        <taxon>Malpighiales</taxon>
        <taxon>Euphorbiaceae</taxon>
        <taxon>Crotonoideae</taxon>
        <taxon>Manihoteae</taxon>
        <taxon>Manihot</taxon>
    </lineage>
</organism>
<dbReference type="PANTHER" id="PTHR47723">
    <property type="entry name" value="OS05G0353850 PROTEIN"/>
    <property type="match status" value="1"/>
</dbReference>
<dbReference type="SUPFAM" id="SSF53098">
    <property type="entry name" value="Ribonuclease H-like"/>
    <property type="match status" value="1"/>
</dbReference>
<protein>
    <recommendedName>
        <fullName evidence="1">RNase H type-1 domain-containing protein</fullName>
    </recommendedName>
</protein>
<dbReference type="EMBL" id="CM004390">
    <property type="protein sequence ID" value="OAY52615.1"/>
    <property type="molecule type" value="Genomic_DNA"/>
</dbReference>
<dbReference type="InterPro" id="IPR044730">
    <property type="entry name" value="RNase_H-like_dom_plant"/>
</dbReference>
<dbReference type="InterPro" id="IPR012337">
    <property type="entry name" value="RNaseH-like_sf"/>
</dbReference>
<evidence type="ECO:0000313" key="2">
    <source>
        <dbReference type="EMBL" id="OAY52615.1"/>
    </source>
</evidence>
<accession>A0A2C9W150</accession>
<dbReference type="GO" id="GO:0003676">
    <property type="term" value="F:nucleic acid binding"/>
    <property type="evidence" value="ECO:0007669"/>
    <property type="project" value="InterPro"/>
</dbReference>
<dbReference type="STRING" id="3983.A0A2C9W150"/>
<proteinExistence type="predicted"/>
<dbReference type="CDD" id="cd06222">
    <property type="entry name" value="RNase_H_like"/>
    <property type="match status" value="1"/>
</dbReference>
<reference evidence="2" key="1">
    <citation type="submission" date="2016-02" db="EMBL/GenBank/DDBJ databases">
        <title>WGS assembly of Manihot esculenta.</title>
        <authorList>
            <person name="Bredeson J.V."/>
            <person name="Prochnik S.E."/>
            <person name="Lyons J.B."/>
            <person name="Schmutz J."/>
            <person name="Grimwood J."/>
            <person name="Vrebalov J."/>
            <person name="Bart R.S."/>
            <person name="Amuge T."/>
            <person name="Ferguson M.E."/>
            <person name="Green R."/>
            <person name="Putnam N."/>
            <person name="Stites J."/>
            <person name="Rounsley S."/>
            <person name="Rokhsar D.S."/>
        </authorList>
    </citation>
    <scope>NUCLEOTIDE SEQUENCE [LARGE SCALE GENOMIC DNA]</scope>
    <source>
        <tissue evidence="2">Leaf</tissue>
    </source>
</reference>
<dbReference type="GO" id="GO:0004523">
    <property type="term" value="F:RNA-DNA hybrid ribonuclease activity"/>
    <property type="evidence" value="ECO:0007669"/>
    <property type="project" value="InterPro"/>
</dbReference>